<sequence>MRCNAINMLRQAKNCLEGGQSDDFGYSVSLEMLAEHLADVRDGKHTWEEFAEFYCLTERDRKQVAA</sequence>
<proteinExistence type="predicted"/>
<dbReference type="RefSeq" id="WP_212610909.1">
    <property type="nucleotide sequence ID" value="NZ_CP073910.1"/>
</dbReference>
<keyword evidence="2" id="KW-1185">Reference proteome</keyword>
<accession>A0A975Q3P8</accession>
<name>A0A975Q3P8_9SPHN</name>
<protein>
    <submittedName>
        <fullName evidence="1">Uncharacterized protein</fullName>
    </submittedName>
</protein>
<evidence type="ECO:0000313" key="1">
    <source>
        <dbReference type="EMBL" id="QUT07961.1"/>
    </source>
</evidence>
<dbReference type="AlphaFoldDB" id="A0A975Q3P8"/>
<dbReference type="EMBL" id="CP073910">
    <property type="protein sequence ID" value="QUT07961.1"/>
    <property type="molecule type" value="Genomic_DNA"/>
</dbReference>
<dbReference type="KEGG" id="spph:KFK14_11545"/>
<organism evidence="1 2">
    <name type="scientific">Sphingobium phenoxybenzoativorans</name>
    <dbReference type="NCBI Taxonomy" id="1592790"/>
    <lineage>
        <taxon>Bacteria</taxon>
        <taxon>Pseudomonadati</taxon>
        <taxon>Pseudomonadota</taxon>
        <taxon>Alphaproteobacteria</taxon>
        <taxon>Sphingomonadales</taxon>
        <taxon>Sphingomonadaceae</taxon>
        <taxon>Sphingobium</taxon>
    </lineage>
</organism>
<gene>
    <name evidence="1" type="ORF">KFK14_11545</name>
</gene>
<reference evidence="1" key="1">
    <citation type="submission" date="2021-04" db="EMBL/GenBank/DDBJ databases">
        <title>Isolation of p-tert-butylphenol degrading bacteria Sphingobium phenoxybenzoativorans Tas13 from active sludge.</title>
        <authorList>
            <person name="Li Y."/>
        </authorList>
    </citation>
    <scope>NUCLEOTIDE SEQUENCE</scope>
    <source>
        <strain evidence="1">Tas13</strain>
    </source>
</reference>
<dbReference type="Proteomes" id="UP000681425">
    <property type="component" value="Chromosome"/>
</dbReference>
<evidence type="ECO:0000313" key="2">
    <source>
        <dbReference type="Proteomes" id="UP000681425"/>
    </source>
</evidence>